<comment type="caution">
    <text evidence="1">The sequence shown here is derived from an EMBL/GenBank/DDBJ whole genome shotgun (WGS) entry which is preliminary data.</text>
</comment>
<dbReference type="AlphaFoldDB" id="A0A0D0GJ97"/>
<dbReference type="Proteomes" id="UP000032049">
    <property type="component" value="Unassembled WGS sequence"/>
</dbReference>
<dbReference type="Gene3D" id="2.180.10.10">
    <property type="entry name" value="RHS repeat-associated core"/>
    <property type="match status" value="1"/>
</dbReference>
<dbReference type="InterPro" id="IPR022385">
    <property type="entry name" value="Rhs_assc_core"/>
</dbReference>
<dbReference type="OrthoDB" id="1274715at2"/>
<feature type="non-terminal residue" evidence="1">
    <location>
        <position position="205"/>
    </location>
</feature>
<feature type="non-terminal residue" evidence="1">
    <location>
        <position position="1"/>
    </location>
</feature>
<evidence type="ECO:0008006" key="3">
    <source>
        <dbReference type="Google" id="ProtNLM"/>
    </source>
</evidence>
<sequence length="205" mass="22671">YGARFYDPVIGRWSVIDPKAQLLEMASPYVYALNSPSSFIDKDGELPIYIGGNTSNDSERNSKTYWDSQLLATIAGSGIPNPGHTAMFVDGNRYLYRFASKKEVRYSGLIEGQTAEGRREAGYEVGKGDFKRILSQLERDPKTGKIVEKIQIYTHSRGAAFGAGYTEALLEMIKQNASEFADAVHEIDYVLNMAPHQSDAIDATA</sequence>
<dbReference type="EMBL" id="JXRA01000192">
    <property type="protein sequence ID" value="KIO74466.1"/>
    <property type="molecule type" value="Genomic_DNA"/>
</dbReference>
<evidence type="ECO:0000313" key="2">
    <source>
        <dbReference type="Proteomes" id="UP000032049"/>
    </source>
</evidence>
<organism evidence="1 2">
    <name type="scientific">Pedobacter lusitanus</name>
    <dbReference type="NCBI Taxonomy" id="1503925"/>
    <lineage>
        <taxon>Bacteria</taxon>
        <taxon>Pseudomonadati</taxon>
        <taxon>Bacteroidota</taxon>
        <taxon>Sphingobacteriia</taxon>
        <taxon>Sphingobacteriales</taxon>
        <taxon>Sphingobacteriaceae</taxon>
        <taxon>Pedobacter</taxon>
    </lineage>
</organism>
<dbReference type="STRING" id="1503925.TH53_26300"/>
<accession>A0A0D0GJ97</accession>
<protein>
    <recommendedName>
        <fullName evidence="3">RHS repeat-associated core domain-containing protein</fullName>
    </recommendedName>
</protein>
<keyword evidence="2" id="KW-1185">Reference proteome</keyword>
<dbReference type="RefSeq" id="WP_041887382.1">
    <property type="nucleotide sequence ID" value="NZ_JXRA01000192.1"/>
</dbReference>
<reference evidence="1 2" key="1">
    <citation type="submission" date="2015-01" db="EMBL/GenBank/DDBJ databases">
        <title>Draft genome sequence of Pedobacter sp. NL19 isolated from sludge of an effluent treatment pond in an abandoned uranium mine.</title>
        <authorList>
            <person name="Santos T."/>
            <person name="Caetano T."/>
            <person name="Covas C."/>
            <person name="Cruz A."/>
            <person name="Mendo S."/>
        </authorList>
    </citation>
    <scope>NUCLEOTIDE SEQUENCE [LARGE SCALE GENOMIC DNA]</scope>
    <source>
        <strain evidence="1 2">NL19</strain>
    </source>
</reference>
<evidence type="ECO:0000313" key="1">
    <source>
        <dbReference type="EMBL" id="KIO74466.1"/>
    </source>
</evidence>
<proteinExistence type="predicted"/>
<name>A0A0D0GJ97_9SPHI</name>
<gene>
    <name evidence="1" type="ORF">TH53_26300</name>
</gene>
<dbReference type="NCBIfam" id="TIGR03696">
    <property type="entry name" value="Rhs_assc_core"/>
    <property type="match status" value="1"/>
</dbReference>